<dbReference type="EMBL" id="BK015413">
    <property type="protein sequence ID" value="DAE05634.1"/>
    <property type="molecule type" value="Genomic_DNA"/>
</dbReference>
<organism evidence="1">
    <name type="scientific">Siphoviridae sp. cthL03</name>
    <dbReference type="NCBI Taxonomy" id="2825615"/>
    <lineage>
        <taxon>Viruses</taxon>
        <taxon>Duplodnaviria</taxon>
        <taxon>Heunggongvirae</taxon>
        <taxon>Uroviricota</taxon>
        <taxon>Caudoviricetes</taxon>
    </lineage>
</organism>
<proteinExistence type="predicted"/>
<protein>
    <submittedName>
        <fullName evidence="1">Uncharacterized protein</fullName>
    </submittedName>
</protein>
<evidence type="ECO:0000313" key="1">
    <source>
        <dbReference type="EMBL" id="DAE05634.1"/>
    </source>
</evidence>
<name>A0A8S5PF80_9CAUD</name>
<sequence>MFLKSTNHQKNCNDLCNYFKFKLYYSVLYLFKFNYTILTM</sequence>
<accession>A0A8S5PF80</accession>
<reference evidence="1" key="1">
    <citation type="journal article" date="2021" name="Proc. Natl. Acad. Sci. U.S.A.">
        <title>A Catalog of Tens of Thousands of Viruses from Human Metagenomes Reveals Hidden Associations with Chronic Diseases.</title>
        <authorList>
            <person name="Tisza M.J."/>
            <person name="Buck C.B."/>
        </authorList>
    </citation>
    <scope>NUCLEOTIDE SEQUENCE</scope>
    <source>
        <strain evidence="1">CthL03</strain>
    </source>
</reference>